<keyword evidence="3" id="KW-1185">Reference proteome</keyword>
<reference evidence="2 3" key="1">
    <citation type="submission" date="2020-07" db="EMBL/GenBank/DDBJ databases">
        <title>Vibrio marinisediminis sp. nov., isolated from marine sediment.</title>
        <authorList>
            <person name="Ji X."/>
        </authorList>
    </citation>
    <scope>NUCLEOTIDE SEQUENCE [LARGE SCALE GENOMIC DNA]</scope>
    <source>
        <strain evidence="2 3">404</strain>
    </source>
</reference>
<sequence>MNDFEKELEALSQEMADEPEVKLPSIEEQKAIAAELKRLEEAGELTPEVLEQYFGQFYSKSDTPVH</sequence>
<proteinExistence type="predicted"/>
<keyword evidence="2" id="KW-0255">Endonuclease</keyword>
<protein>
    <submittedName>
        <fullName evidence="2">Restriction endonuclease subunit S</fullName>
    </submittedName>
</protein>
<dbReference type="GO" id="GO:0004519">
    <property type="term" value="F:endonuclease activity"/>
    <property type="evidence" value="ECO:0007669"/>
    <property type="project" value="UniProtKB-KW"/>
</dbReference>
<evidence type="ECO:0000313" key="2">
    <source>
        <dbReference type="EMBL" id="MBA5763741.1"/>
    </source>
</evidence>
<comment type="caution">
    <text evidence="2">The sequence shown here is derived from an EMBL/GenBank/DDBJ whole genome shotgun (WGS) entry which is preliminary data.</text>
</comment>
<keyword evidence="2" id="KW-0540">Nuclease</keyword>
<dbReference type="EMBL" id="JACFYF010000011">
    <property type="protein sequence ID" value="MBA5763741.1"/>
    <property type="molecule type" value="Genomic_DNA"/>
</dbReference>
<accession>A0A7W2FT22</accession>
<keyword evidence="2" id="KW-0378">Hydrolase</keyword>
<name>A0A7W2FT22_9VIBR</name>
<evidence type="ECO:0000256" key="1">
    <source>
        <dbReference type="SAM" id="MobiDB-lite"/>
    </source>
</evidence>
<organism evidence="2 3">
    <name type="scientific">Vibrio marinisediminis</name>
    <dbReference type="NCBI Taxonomy" id="2758441"/>
    <lineage>
        <taxon>Bacteria</taxon>
        <taxon>Pseudomonadati</taxon>
        <taxon>Pseudomonadota</taxon>
        <taxon>Gammaproteobacteria</taxon>
        <taxon>Vibrionales</taxon>
        <taxon>Vibrionaceae</taxon>
        <taxon>Vibrio</taxon>
    </lineage>
</organism>
<feature type="region of interest" description="Disordered" evidence="1">
    <location>
        <begin position="1"/>
        <end position="21"/>
    </location>
</feature>
<gene>
    <name evidence="2" type="ORF">H2O73_15360</name>
</gene>
<evidence type="ECO:0000313" key="3">
    <source>
        <dbReference type="Proteomes" id="UP000571701"/>
    </source>
</evidence>
<dbReference type="Proteomes" id="UP000571701">
    <property type="component" value="Unassembled WGS sequence"/>
</dbReference>
<dbReference type="RefSeq" id="WP_182109753.1">
    <property type="nucleotide sequence ID" value="NZ_JACFYF010000011.1"/>
</dbReference>
<dbReference type="AlphaFoldDB" id="A0A7W2FT22"/>